<dbReference type="EMBL" id="JABANE010000123">
    <property type="protein sequence ID" value="NME71954.1"/>
    <property type="molecule type" value="Genomic_DNA"/>
</dbReference>
<sequence length="796" mass="90244">MSEVKRITLIIFCLFTSSFLYGQTKNYTLSGYIKDGTSGETLIGATIYANELKAGVVTNSYGFYSLTLPEGVYTITSTFVGFQNFSKKINLNENKKLNIELTGNETELDEVLITGEREDANVSDVQMSTQKMEIETILKIPALLGEVDIIKSIQLLPGVSSVGEGATGFNVRGGGIGQNLVLLDEAPVFNSSHLFGFFSVFNPDAVKDVKLIKGGIPAQYGGRISSILDVRMKEGNSKQLTVQGGIGVIFSRLTVEAPIIKDKMSFLIAGRRSYIDILAKPFLEEDLRDSKFNFWDLTAKLNYDVNENNKIFLSAYWGRDNFGAAGTFDSGWGNVTGTFRWNHLFNDKLFLNTTAYISDYDYNLTFQQDDTDAFNWKSRVKTYSVKPEFTWYLGNHSTVTFGGQSIYYDFSPGTTTAKSGGQELPPFALQNQYALENAIYIGNDHKISKAITIQYGIRGSSFTYLGPVTTYEYEEAVIPNTRRDPIPGSEKVYDDWEPVETYFSLEPRFAIKYQFNEKNSFKASYTHMAQYIHLISNTSAASPLDIWSPSTNNIVPQRGDQYALGYFRNMNDNMFEFSTEVYYKPMRNLIDYINGADLLLNPNLEGDLLNSTGRAYGIEFYLRKKKGKYTGWLSYTLARSEQITEGINQSQYYPRRFDQAHNLTLSNFYTLNDRWSFAANFSLISGTPSTFPTNQIQVQGYGVPHNVDGLRNNQRIPYYHRLDVSATLQGKKKPNRRWHHYWVFGFYNTYARKNPYSIYFLPSEERPPQGQPAPNQAIQFSVLANIIPSVSFNFKW</sequence>
<gene>
    <name evidence="5" type="ORF">HHU12_28575</name>
</gene>
<dbReference type="Gene3D" id="2.170.130.10">
    <property type="entry name" value="TonB-dependent receptor, plug domain"/>
    <property type="match status" value="1"/>
</dbReference>
<dbReference type="Pfam" id="PF13715">
    <property type="entry name" value="CarbopepD_reg_2"/>
    <property type="match status" value="1"/>
</dbReference>
<evidence type="ECO:0000256" key="2">
    <source>
        <dbReference type="ARBA" id="ARBA00023136"/>
    </source>
</evidence>
<dbReference type="SUPFAM" id="SSF56935">
    <property type="entry name" value="Porins"/>
    <property type="match status" value="1"/>
</dbReference>
<dbReference type="Gene3D" id="2.60.40.1120">
    <property type="entry name" value="Carboxypeptidase-like, regulatory domain"/>
    <property type="match status" value="1"/>
</dbReference>
<dbReference type="AlphaFoldDB" id="A0A7X9XCT1"/>
<dbReference type="InterPro" id="IPR037066">
    <property type="entry name" value="Plug_dom_sf"/>
</dbReference>
<keyword evidence="2" id="KW-0472">Membrane</keyword>
<evidence type="ECO:0000259" key="4">
    <source>
        <dbReference type="Pfam" id="PF07715"/>
    </source>
</evidence>
<keyword evidence="6" id="KW-1185">Reference proteome</keyword>
<keyword evidence="5" id="KW-0675">Receptor</keyword>
<dbReference type="Proteomes" id="UP000576082">
    <property type="component" value="Unassembled WGS sequence"/>
</dbReference>
<dbReference type="InterPro" id="IPR036942">
    <property type="entry name" value="Beta-barrel_TonB_sf"/>
</dbReference>
<feature type="domain" description="TonB-dependent receptor plug" evidence="4">
    <location>
        <begin position="146"/>
        <end position="223"/>
    </location>
</feature>
<dbReference type="InterPro" id="IPR012910">
    <property type="entry name" value="Plug_dom"/>
</dbReference>
<evidence type="ECO:0000313" key="5">
    <source>
        <dbReference type="EMBL" id="NME71954.1"/>
    </source>
</evidence>
<dbReference type="GO" id="GO:0009279">
    <property type="term" value="C:cell outer membrane"/>
    <property type="evidence" value="ECO:0007669"/>
    <property type="project" value="UniProtKB-SubCell"/>
</dbReference>
<keyword evidence="3" id="KW-0998">Cell outer membrane</keyword>
<organism evidence="5 6">
    <name type="scientific">Flammeovirga aprica JL-4</name>
    <dbReference type="NCBI Taxonomy" id="694437"/>
    <lineage>
        <taxon>Bacteria</taxon>
        <taxon>Pseudomonadati</taxon>
        <taxon>Bacteroidota</taxon>
        <taxon>Cytophagia</taxon>
        <taxon>Cytophagales</taxon>
        <taxon>Flammeovirgaceae</taxon>
        <taxon>Flammeovirga</taxon>
    </lineage>
</organism>
<dbReference type="SUPFAM" id="SSF49464">
    <property type="entry name" value="Carboxypeptidase regulatory domain-like"/>
    <property type="match status" value="1"/>
</dbReference>
<evidence type="ECO:0000313" key="6">
    <source>
        <dbReference type="Proteomes" id="UP000576082"/>
    </source>
</evidence>
<reference evidence="5 6" key="1">
    <citation type="submission" date="2020-04" db="EMBL/GenBank/DDBJ databases">
        <title>Flammeovirga sp. SR4, a novel species isolated from seawater.</title>
        <authorList>
            <person name="Wang X."/>
        </authorList>
    </citation>
    <scope>NUCLEOTIDE SEQUENCE [LARGE SCALE GENOMIC DNA]</scope>
    <source>
        <strain evidence="5 6">ATCC 23126</strain>
    </source>
</reference>
<evidence type="ECO:0000256" key="3">
    <source>
        <dbReference type="ARBA" id="ARBA00023237"/>
    </source>
</evidence>
<name>A0A7X9XCT1_9BACT</name>
<comment type="subcellular location">
    <subcellularLocation>
        <location evidence="1">Cell outer membrane</location>
    </subcellularLocation>
</comment>
<accession>A0A7X9XCT1</accession>
<dbReference type="RefSeq" id="WP_169660153.1">
    <property type="nucleotide sequence ID" value="NZ_JABANE010000123.1"/>
</dbReference>
<dbReference type="InterPro" id="IPR008969">
    <property type="entry name" value="CarboxyPept-like_regulatory"/>
</dbReference>
<dbReference type="Pfam" id="PF07715">
    <property type="entry name" value="Plug"/>
    <property type="match status" value="1"/>
</dbReference>
<evidence type="ECO:0000256" key="1">
    <source>
        <dbReference type="ARBA" id="ARBA00004442"/>
    </source>
</evidence>
<proteinExistence type="predicted"/>
<comment type="caution">
    <text evidence="5">The sequence shown here is derived from an EMBL/GenBank/DDBJ whole genome shotgun (WGS) entry which is preliminary data.</text>
</comment>
<protein>
    <submittedName>
        <fullName evidence="5">TonB-dependent receptor</fullName>
    </submittedName>
</protein>
<dbReference type="Gene3D" id="2.40.170.20">
    <property type="entry name" value="TonB-dependent receptor, beta-barrel domain"/>
    <property type="match status" value="1"/>
</dbReference>